<gene>
    <name evidence="1" type="ORF">A8926_6412</name>
</gene>
<protein>
    <submittedName>
        <fullName evidence="1">Uncharacterized protein</fullName>
    </submittedName>
</protein>
<comment type="caution">
    <text evidence="1">The sequence shown here is derived from an EMBL/GenBank/DDBJ whole genome shotgun (WGS) entry which is preliminary data.</text>
</comment>
<dbReference type="EMBL" id="PJNB01000001">
    <property type="protein sequence ID" value="PKW18339.1"/>
    <property type="molecule type" value="Genomic_DNA"/>
</dbReference>
<dbReference type="AlphaFoldDB" id="A0A2N3Y5Y8"/>
<evidence type="ECO:0000313" key="2">
    <source>
        <dbReference type="Proteomes" id="UP000233786"/>
    </source>
</evidence>
<sequence length="90" mass="10241">MSIRRLRKNVERSKRMVRQGHWTSADLQTADARLPGVRKAERALHDIRLAKVREVYEQAKQAIAQGHVPVVYFNDGVPGGVSSRPDVPRR</sequence>
<evidence type="ECO:0000313" key="1">
    <source>
        <dbReference type="EMBL" id="PKW18339.1"/>
    </source>
</evidence>
<keyword evidence="2" id="KW-1185">Reference proteome</keyword>
<proteinExistence type="predicted"/>
<dbReference type="Proteomes" id="UP000233786">
    <property type="component" value="Unassembled WGS sequence"/>
</dbReference>
<dbReference type="RefSeq" id="WP_211301630.1">
    <property type="nucleotide sequence ID" value="NZ_PJNB01000001.1"/>
</dbReference>
<organism evidence="1 2">
    <name type="scientific">Saccharopolyspora spinosa</name>
    <dbReference type="NCBI Taxonomy" id="60894"/>
    <lineage>
        <taxon>Bacteria</taxon>
        <taxon>Bacillati</taxon>
        <taxon>Actinomycetota</taxon>
        <taxon>Actinomycetes</taxon>
        <taxon>Pseudonocardiales</taxon>
        <taxon>Pseudonocardiaceae</taxon>
        <taxon>Saccharopolyspora</taxon>
    </lineage>
</organism>
<accession>A0A2N3Y5Y8</accession>
<name>A0A2N3Y5Y8_SACSN</name>
<reference evidence="1" key="1">
    <citation type="submission" date="2017-12" db="EMBL/GenBank/DDBJ databases">
        <title>Sequencing the genomes of 1000 Actinobacteria strains.</title>
        <authorList>
            <person name="Klenk H.-P."/>
        </authorList>
    </citation>
    <scope>NUCLEOTIDE SEQUENCE [LARGE SCALE GENOMIC DNA]</scope>
    <source>
        <strain evidence="1">DSM 44228</strain>
    </source>
</reference>